<proteinExistence type="predicted"/>
<dbReference type="EMBL" id="OP434455">
    <property type="protein sequence ID" value="UYL87658.1"/>
    <property type="molecule type" value="Genomic_DNA"/>
</dbReference>
<keyword evidence="2" id="KW-1185">Reference proteome</keyword>
<accession>A0A9X9P630</accession>
<name>A0A9X9P630_9CAUD</name>
<dbReference type="Proteomes" id="UP001164923">
    <property type="component" value="Segment"/>
</dbReference>
<organism evidence="1 2">
    <name type="scientific">Arthrobacter phage VResidence</name>
    <dbReference type="NCBI Taxonomy" id="2927294"/>
    <lineage>
        <taxon>Viruses</taxon>
        <taxon>Duplodnaviria</taxon>
        <taxon>Heunggongvirae</taxon>
        <taxon>Uroviricota</taxon>
        <taxon>Caudoviricetes</taxon>
        <taxon>Casidaviridae</taxon>
        <taxon>Manhattanvirus</taxon>
        <taxon>Manhattanvirus vresidence</taxon>
    </lineage>
</organism>
<reference evidence="1" key="1">
    <citation type="submission" date="2024-06" db="EMBL/GenBank/DDBJ databases">
        <authorList>
            <person name="Hatch R.X."/>
            <person name="Arellano O.M."/>
            <person name="Sasaoka A.N."/>
            <person name="Stewart A.S."/>
            <person name="Velarde E.T."/>
            <person name="Garcia Costas A.M."/>
            <person name="Furlong K.P."/>
            <person name="Rudner A.D."/>
            <person name="Beyer A.R."/>
            <person name="Chong R.A."/>
            <person name="Edgington N.P."/>
            <person name="Freise A.C."/>
            <person name="Gibb B.P."/>
            <person name="Klyczek K.K."/>
            <person name="Swerdlow S.J."/>
            <person name="Garlena R.A."/>
            <person name="Russell D.A."/>
            <person name="Jacobs-Sera D."/>
            <person name="Hatfull G.F."/>
        </authorList>
    </citation>
    <scope>NUCLEOTIDE SEQUENCE</scope>
</reference>
<protein>
    <submittedName>
        <fullName evidence="1">Uncharacterized protein</fullName>
    </submittedName>
</protein>
<evidence type="ECO:0000313" key="2">
    <source>
        <dbReference type="Proteomes" id="UP001164923"/>
    </source>
</evidence>
<sequence length="120" mass="12988">MTTAPTDPALEEEALALLRAATDEPSIAALPGGVVGDFWRRAAIKARELHGKEAPGPRFAVLKAPKRPGAFWIVHDTETGKVYPFGIGRFSESTARKAAEELNAGKKTLYFADPFTTTYL</sequence>
<gene>
    <name evidence="1" type="primary">54</name>
    <name evidence="1" type="ORF">SEA_VRESIDENCE_54</name>
</gene>
<evidence type="ECO:0000313" key="1">
    <source>
        <dbReference type="EMBL" id="UYL87658.1"/>
    </source>
</evidence>